<evidence type="ECO:0000313" key="11">
    <source>
        <dbReference type="Proteomes" id="UP000280726"/>
    </source>
</evidence>
<feature type="transmembrane region" description="Helical" evidence="8">
    <location>
        <begin position="128"/>
        <end position="148"/>
    </location>
</feature>
<dbReference type="EMBL" id="RKRA01000001">
    <property type="protein sequence ID" value="RPF26952.1"/>
    <property type="molecule type" value="Genomic_DNA"/>
</dbReference>
<evidence type="ECO:0000256" key="5">
    <source>
        <dbReference type="ARBA" id="ARBA00022692"/>
    </source>
</evidence>
<keyword evidence="11" id="KW-1185">Reference proteome</keyword>
<gene>
    <name evidence="10" type="ORF">EDD32_1412</name>
</gene>
<evidence type="ECO:0000259" key="9">
    <source>
        <dbReference type="PROSITE" id="PS50928"/>
    </source>
</evidence>
<dbReference type="Proteomes" id="UP000280726">
    <property type="component" value="Unassembled WGS sequence"/>
</dbReference>
<comment type="subcellular location">
    <subcellularLocation>
        <location evidence="1">Cell inner membrane</location>
        <topology evidence="1">Multi-pass membrane protein</topology>
    </subcellularLocation>
    <subcellularLocation>
        <location evidence="8">Cell membrane</location>
        <topology evidence="8">Multi-pass membrane protein</topology>
    </subcellularLocation>
</comment>
<dbReference type="PANTHER" id="PTHR43357:SF4">
    <property type="entry name" value="INNER MEMBRANE ABC TRANSPORTER PERMEASE PROTEIN YDCV"/>
    <property type="match status" value="1"/>
</dbReference>
<dbReference type="GO" id="GO:0005886">
    <property type="term" value="C:plasma membrane"/>
    <property type="evidence" value="ECO:0007669"/>
    <property type="project" value="UniProtKB-SubCell"/>
</dbReference>
<comment type="similarity">
    <text evidence="8">Belongs to the binding-protein-dependent transport system permease family.</text>
</comment>
<feature type="transmembrane region" description="Helical" evidence="8">
    <location>
        <begin position="12"/>
        <end position="33"/>
    </location>
</feature>
<keyword evidence="4" id="KW-0997">Cell inner membrane</keyword>
<evidence type="ECO:0000256" key="6">
    <source>
        <dbReference type="ARBA" id="ARBA00022989"/>
    </source>
</evidence>
<keyword evidence="3" id="KW-1003">Cell membrane</keyword>
<evidence type="ECO:0000256" key="4">
    <source>
        <dbReference type="ARBA" id="ARBA00022519"/>
    </source>
</evidence>
<feature type="domain" description="ABC transmembrane type-1" evidence="9">
    <location>
        <begin position="64"/>
        <end position="253"/>
    </location>
</feature>
<dbReference type="RefSeq" id="WP_211338757.1">
    <property type="nucleotide sequence ID" value="NZ_RKRA01000001.1"/>
</dbReference>
<accession>A0A3N4ZMN4</accession>
<dbReference type="InterPro" id="IPR035906">
    <property type="entry name" value="MetI-like_sf"/>
</dbReference>
<dbReference type="GO" id="GO:0055085">
    <property type="term" value="P:transmembrane transport"/>
    <property type="evidence" value="ECO:0007669"/>
    <property type="project" value="InterPro"/>
</dbReference>
<comment type="caution">
    <text evidence="10">The sequence shown here is derived from an EMBL/GenBank/DDBJ whole genome shotgun (WGS) entry which is preliminary data.</text>
</comment>
<reference evidence="10 11" key="1">
    <citation type="submission" date="2018-11" db="EMBL/GenBank/DDBJ databases">
        <title>Sequencing the genomes of 1000 actinobacteria strains.</title>
        <authorList>
            <person name="Klenk H.-P."/>
        </authorList>
    </citation>
    <scope>NUCLEOTIDE SEQUENCE [LARGE SCALE GENOMIC DNA]</scope>
    <source>
        <strain evidence="10 11">DSM 14418</strain>
    </source>
</reference>
<sequence length="269" mass="28485">MRDRAFVVLTRAAGILVLVFLLTPLVVVAGASVNPGSFLTFPPTGISLRWYEAILSDRAWLSSFQLSLWLTAVATPVATVLGTFAGYAITRWEYPGRGALALFMLSPLMVAEVLMGLAFLYYLTAFRLVGSVTGLLAAYVLVGVPYVARTVAASLETLDPDLEVAAESLGASRWRRLRTVVLPHVLPGVLAGATFTAVLAFGELAITLFIAGPSTTTLAMRIYTNVQFAANPSVAAAATVVIVLAVVAVLALERSGLATRGQQIGRTRT</sequence>
<feature type="transmembrane region" description="Helical" evidence="8">
    <location>
        <begin position="66"/>
        <end position="88"/>
    </location>
</feature>
<keyword evidence="5 8" id="KW-0812">Transmembrane</keyword>
<evidence type="ECO:0000313" key="10">
    <source>
        <dbReference type="EMBL" id="RPF26952.1"/>
    </source>
</evidence>
<dbReference type="PROSITE" id="PS50928">
    <property type="entry name" value="ABC_TM1"/>
    <property type="match status" value="1"/>
</dbReference>
<keyword evidence="6 8" id="KW-1133">Transmembrane helix</keyword>
<evidence type="ECO:0000256" key="7">
    <source>
        <dbReference type="ARBA" id="ARBA00023136"/>
    </source>
</evidence>
<feature type="transmembrane region" description="Helical" evidence="8">
    <location>
        <begin position="185"/>
        <end position="212"/>
    </location>
</feature>
<proteinExistence type="inferred from homology"/>
<dbReference type="Pfam" id="PF00528">
    <property type="entry name" value="BPD_transp_1"/>
    <property type="match status" value="1"/>
</dbReference>
<evidence type="ECO:0000256" key="8">
    <source>
        <dbReference type="RuleBase" id="RU363032"/>
    </source>
</evidence>
<feature type="transmembrane region" description="Helical" evidence="8">
    <location>
        <begin position="100"/>
        <end position="122"/>
    </location>
</feature>
<evidence type="ECO:0000256" key="3">
    <source>
        <dbReference type="ARBA" id="ARBA00022475"/>
    </source>
</evidence>
<feature type="transmembrane region" description="Helical" evidence="8">
    <location>
        <begin position="232"/>
        <end position="252"/>
    </location>
</feature>
<dbReference type="SUPFAM" id="SSF161098">
    <property type="entry name" value="MetI-like"/>
    <property type="match status" value="1"/>
</dbReference>
<keyword evidence="2 8" id="KW-0813">Transport</keyword>
<evidence type="ECO:0000256" key="1">
    <source>
        <dbReference type="ARBA" id="ARBA00004429"/>
    </source>
</evidence>
<dbReference type="InterPro" id="IPR000515">
    <property type="entry name" value="MetI-like"/>
</dbReference>
<evidence type="ECO:0000256" key="2">
    <source>
        <dbReference type="ARBA" id="ARBA00022448"/>
    </source>
</evidence>
<protein>
    <submittedName>
        <fullName evidence="10">Putative spermidine/putrescine transport system permease protein</fullName>
    </submittedName>
</protein>
<dbReference type="CDD" id="cd06261">
    <property type="entry name" value="TM_PBP2"/>
    <property type="match status" value="1"/>
</dbReference>
<dbReference type="AlphaFoldDB" id="A0A3N4ZMN4"/>
<organism evidence="10 11">
    <name type="scientific">Georgenia muralis</name>
    <dbReference type="NCBI Taxonomy" id="154117"/>
    <lineage>
        <taxon>Bacteria</taxon>
        <taxon>Bacillati</taxon>
        <taxon>Actinomycetota</taxon>
        <taxon>Actinomycetes</taxon>
        <taxon>Micrococcales</taxon>
        <taxon>Bogoriellaceae</taxon>
        <taxon>Georgenia</taxon>
    </lineage>
</organism>
<keyword evidence="7 8" id="KW-0472">Membrane</keyword>
<dbReference type="Gene3D" id="1.10.3720.10">
    <property type="entry name" value="MetI-like"/>
    <property type="match status" value="1"/>
</dbReference>
<dbReference type="PANTHER" id="PTHR43357">
    <property type="entry name" value="INNER MEMBRANE ABC TRANSPORTER PERMEASE PROTEIN YDCV"/>
    <property type="match status" value="1"/>
</dbReference>
<name>A0A3N4ZMN4_9MICO</name>